<evidence type="ECO:0000313" key="4">
    <source>
        <dbReference type="WBParaSite" id="NBR_0001076701-mRNA-1"/>
    </source>
</evidence>
<dbReference type="WBParaSite" id="NBR_0001076701-mRNA-1">
    <property type="protein sequence ID" value="NBR_0001076701-mRNA-1"/>
    <property type="gene ID" value="NBR_0001076701"/>
</dbReference>
<accession>A0A0N4Y4E8</accession>
<dbReference type="AlphaFoldDB" id="A0A0N4Y4E8"/>
<organism evidence="4">
    <name type="scientific">Nippostrongylus brasiliensis</name>
    <name type="common">Rat hookworm</name>
    <dbReference type="NCBI Taxonomy" id="27835"/>
    <lineage>
        <taxon>Eukaryota</taxon>
        <taxon>Metazoa</taxon>
        <taxon>Ecdysozoa</taxon>
        <taxon>Nematoda</taxon>
        <taxon>Chromadorea</taxon>
        <taxon>Rhabditida</taxon>
        <taxon>Rhabditina</taxon>
        <taxon>Rhabditomorpha</taxon>
        <taxon>Strongyloidea</taxon>
        <taxon>Heligmosomidae</taxon>
        <taxon>Nippostrongylus</taxon>
    </lineage>
</organism>
<feature type="compositionally biased region" description="Basic and acidic residues" evidence="1">
    <location>
        <begin position="167"/>
        <end position="177"/>
    </location>
</feature>
<protein>
    <submittedName>
        <fullName evidence="4">Mediator of RNA polymerase II transcription subunit 19</fullName>
    </submittedName>
</protein>
<feature type="compositionally biased region" description="Basic and acidic residues" evidence="1">
    <location>
        <begin position="184"/>
        <end position="215"/>
    </location>
</feature>
<proteinExistence type="predicted"/>
<evidence type="ECO:0000256" key="1">
    <source>
        <dbReference type="SAM" id="MobiDB-lite"/>
    </source>
</evidence>
<sequence length="223" mass="24704">MTTRRALHFVQIPGINRKDVYGSDPGAGSLVDIRGFNLSVIQGSDRERLLNERDGPPQSAYTNPISNNVMVEPPMSMQRDAHLPAGGNRQQDAGSYMDNLLKTNKDPFDSLMKQPNAKSTNPIDSYLGQITDKPDKPKPKNTKEGTEKNKTKRNDVKSGKSGKTKHKDVNAGKSDKSKNKKTKKRDEGSAKKEPKTKHKAPETKRISPPAKDKSTQESAPNKW</sequence>
<evidence type="ECO:0000313" key="3">
    <source>
        <dbReference type="Proteomes" id="UP000271162"/>
    </source>
</evidence>
<feature type="region of interest" description="Disordered" evidence="1">
    <location>
        <begin position="99"/>
        <end position="223"/>
    </location>
</feature>
<evidence type="ECO:0000313" key="2">
    <source>
        <dbReference type="EMBL" id="VDL74357.1"/>
    </source>
</evidence>
<name>A0A0N4Y4E8_NIPBR</name>
<feature type="compositionally biased region" description="Basic and acidic residues" evidence="1">
    <location>
        <begin position="132"/>
        <end position="158"/>
    </location>
</feature>
<reference evidence="2 3" key="2">
    <citation type="submission" date="2018-11" db="EMBL/GenBank/DDBJ databases">
        <authorList>
            <consortium name="Pathogen Informatics"/>
        </authorList>
    </citation>
    <scope>NUCLEOTIDE SEQUENCE [LARGE SCALE GENOMIC DNA]</scope>
</reference>
<reference evidence="4" key="1">
    <citation type="submission" date="2017-02" db="UniProtKB">
        <authorList>
            <consortium name="WormBaseParasite"/>
        </authorList>
    </citation>
    <scope>IDENTIFICATION</scope>
</reference>
<dbReference type="Proteomes" id="UP000271162">
    <property type="component" value="Unassembled WGS sequence"/>
</dbReference>
<gene>
    <name evidence="2" type="ORF">NBR_LOCUS10768</name>
</gene>
<dbReference type="EMBL" id="UYSL01020380">
    <property type="protein sequence ID" value="VDL74357.1"/>
    <property type="molecule type" value="Genomic_DNA"/>
</dbReference>
<keyword evidence="3" id="KW-1185">Reference proteome</keyword>